<comment type="caution">
    <text evidence="1">The sequence shown here is derived from an EMBL/GenBank/DDBJ whole genome shotgun (WGS) entry which is preliminary data.</text>
</comment>
<reference evidence="1 2" key="1">
    <citation type="submission" date="2014-03" db="EMBL/GenBank/DDBJ databases">
        <title>Genomics of Bifidobacteria.</title>
        <authorList>
            <person name="Ventura M."/>
            <person name="Milani C."/>
            <person name="Lugli G.A."/>
        </authorList>
    </citation>
    <scope>NUCLEOTIDE SEQUENCE [LARGE SCALE GENOMIC DNA]</scope>
    <source>
        <strain evidence="1 2">LMG 11341</strain>
    </source>
</reference>
<proteinExistence type="predicted"/>
<gene>
    <name evidence="1" type="ORF">BMERY_0701</name>
</gene>
<name>A0A087BGS2_9BIFI</name>
<dbReference type="STRING" id="78345.BMERY_0701"/>
<dbReference type="RefSeq" id="WP_033523963.1">
    <property type="nucleotide sequence ID" value="NZ_JGZC01000006.1"/>
</dbReference>
<sequence>MGNVLWLESTVRGLRCEWWCPICHRPNIVGVRRGCRLTGLSHVTCRCAGCRNRSFLAVIDDAQRDFEAGLYTVAQRLGDSPDMLPVHARDCYERCQELAIRKELA</sequence>
<dbReference type="EMBL" id="JGZC01000006">
    <property type="protein sequence ID" value="KFI70222.1"/>
    <property type="molecule type" value="Genomic_DNA"/>
</dbReference>
<organism evidence="1 2">
    <name type="scientific">Bifidobacterium merycicum</name>
    <dbReference type="NCBI Taxonomy" id="78345"/>
    <lineage>
        <taxon>Bacteria</taxon>
        <taxon>Bacillati</taxon>
        <taxon>Actinomycetota</taxon>
        <taxon>Actinomycetes</taxon>
        <taxon>Bifidobacteriales</taxon>
        <taxon>Bifidobacteriaceae</taxon>
        <taxon>Bifidobacterium</taxon>
    </lineage>
</organism>
<keyword evidence="2" id="KW-1185">Reference proteome</keyword>
<dbReference type="Proteomes" id="UP000029060">
    <property type="component" value="Unassembled WGS sequence"/>
</dbReference>
<dbReference type="AlphaFoldDB" id="A0A087BGS2"/>
<evidence type="ECO:0000313" key="1">
    <source>
        <dbReference type="EMBL" id="KFI70222.1"/>
    </source>
</evidence>
<accession>A0A087BGS2</accession>
<protein>
    <submittedName>
        <fullName evidence="1">Uncharacterized protein</fullName>
    </submittedName>
</protein>
<evidence type="ECO:0000313" key="2">
    <source>
        <dbReference type="Proteomes" id="UP000029060"/>
    </source>
</evidence>